<protein>
    <submittedName>
        <fullName evidence="1">Uncharacterized protein</fullName>
    </submittedName>
</protein>
<gene>
    <name evidence="1" type="ORF">CYMTET_18302</name>
</gene>
<name>A0AAE0G9P7_9CHLO</name>
<reference evidence="1 2" key="1">
    <citation type="journal article" date="2015" name="Genome Biol. Evol.">
        <title>Comparative Genomics of a Bacterivorous Green Alga Reveals Evolutionary Causalities and Consequences of Phago-Mixotrophic Mode of Nutrition.</title>
        <authorList>
            <person name="Burns J.A."/>
            <person name="Paasch A."/>
            <person name="Narechania A."/>
            <person name="Kim E."/>
        </authorList>
    </citation>
    <scope>NUCLEOTIDE SEQUENCE [LARGE SCALE GENOMIC DNA]</scope>
    <source>
        <strain evidence="1 2">PLY_AMNH</strain>
    </source>
</reference>
<evidence type="ECO:0000313" key="1">
    <source>
        <dbReference type="EMBL" id="KAK3273456.1"/>
    </source>
</evidence>
<dbReference type="EMBL" id="LGRX02008463">
    <property type="protein sequence ID" value="KAK3273456.1"/>
    <property type="molecule type" value="Genomic_DNA"/>
</dbReference>
<proteinExistence type="predicted"/>
<evidence type="ECO:0000313" key="2">
    <source>
        <dbReference type="Proteomes" id="UP001190700"/>
    </source>
</evidence>
<dbReference type="AlphaFoldDB" id="A0AAE0G9P7"/>
<accession>A0AAE0G9P7</accession>
<organism evidence="1 2">
    <name type="scientific">Cymbomonas tetramitiformis</name>
    <dbReference type="NCBI Taxonomy" id="36881"/>
    <lineage>
        <taxon>Eukaryota</taxon>
        <taxon>Viridiplantae</taxon>
        <taxon>Chlorophyta</taxon>
        <taxon>Pyramimonadophyceae</taxon>
        <taxon>Pyramimonadales</taxon>
        <taxon>Pyramimonadaceae</taxon>
        <taxon>Cymbomonas</taxon>
    </lineage>
</organism>
<comment type="caution">
    <text evidence="1">The sequence shown here is derived from an EMBL/GenBank/DDBJ whole genome shotgun (WGS) entry which is preliminary data.</text>
</comment>
<keyword evidence="2" id="KW-1185">Reference proteome</keyword>
<sequence length="94" mass="10715">MHLGKLLVIQSPNSAPQQEWHFAIAQHFYPEGCDNFKASSPRTVYPGKRIEYVRAQTVVRTLPSYPLFMDTGDDDDFVFDSACDHRCSQQAAQH</sequence>
<dbReference type="Proteomes" id="UP001190700">
    <property type="component" value="Unassembled WGS sequence"/>
</dbReference>